<name>A0A397IVU9_9GLOM</name>
<organism evidence="1 2">
    <name type="scientific">Diversispora epigaea</name>
    <dbReference type="NCBI Taxonomy" id="1348612"/>
    <lineage>
        <taxon>Eukaryota</taxon>
        <taxon>Fungi</taxon>
        <taxon>Fungi incertae sedis</taxon>
        <taxon>Mucoromycota</taxon>
        <taxon>Glomeromycotina</taxon>
        <taxon>Glomeromycetes</taxon>
        <taxon>Diversisporales</taxon>
        <taxon>Diversisporaceae</taxon>
        <taxon>Diversispora</taxon>
    </lineage>
</organism>
<evidence type="ECO:0000313" key="2">
    <source>
        <dbReference type="Proteomes" id="UP000266861"/>
    </source>
</evidence>
<keyword evidence="2" id="KW-1185">Reference proteome</keyword>
<dbReference type="EMBL" id="PQFF01000130">
    <property type="protein sequence ID" value="RHZ80129.1"/>
    <property type="molecule type" value="Genomic_DNA"/>
</dbReference>
<gene>
    <name evidence="1" type="ORF">Glove_139g120</name>
</gene>
<reference evidence="1 2" key="1">
    <citation type="submission" date="2018-08" db="EMBL/GenBank/DDBJ databases">
        <title>Genome and evolution of the arbuscular mycorrhizal fungus Diversispora epigaea (formerly Glomus versiforme) and its bacterial endosymbionts.</title>
        <authorList>
            <person name="Sun X."/>
            <person name="Fei Z."/>
            <person name="Harrison M."/>
        </authorList>
    </citation>
    <scope>NUCLEOTIDE SEQUENCE [LARGE SCALE GENOMIC DNA]</scope>
    <source>
        <strain evidence="1 2">IT104</strain>
    </source>
</reference>
<dbReference type="AlphaFoldDB" id="A0A397IVU9"/>
<evidence type="ECO:0000313" key="1">
    <source>
        <dbReference type="EMBL" id="RHZ80129.1"/>
    </source>
</evidence>
<comment type="caution">
    <text evidence="1">The sequence shown here is derived from an EMBL/GenBank/DDBJ whole genome shotgun (WGS) entry which is preliminary data.</text>
</comment>
<evidence type="ECO:0008006" key="3">
    <source>
        <dbReference type="Google" id="ProtNLM"/>
    </source>
</evidence>
<accession>A0A397IVU9</accession>
<proteinExistence type="predicted"/>
<protein>
    <recommendedName>
        <fullName evidence="3">TLDc domain-containing protein</fullName>
    </recommendedName>
</protein>
<sequence>MTYKSIIFPPRSALVTELLSQNEFTLTNIPYKFELILLKIVGTDEIVGGYNPLAWAWNNNNNDDEWIKQKIVWFSH</sequence>
<dbReference type="Proteomes" id="UP000266861">
    <property type="component" value="Unassembled WGS sequence"/>
</dbReference>